<keyword evidence="10" id="KW-0756">Sterol biosynthesis</keyword>
<comment type="subcellular location">
    <subcellularLocation>
        <location evidence="1">Membrane</location>
        <topology evidence="1">Multi-pass membrane protein</topology>
    </subcellularLocation>
</comment>
<evidence type="ECO:0000256" key="3">
    <source>
        <dbReference type="ARBA" id="ARBA00012413"/>
    </source>
</evidence>
<feature type="transmembrane region" description="Helical" evidence="21">
    <location>
        <begin position="358"/>
        <end position="378"/>
    </location>
</feature>
<keyword evidence="14" id="KW-0753">Steroid metabolism</keyword>
<evidence type="ECO:0000256" key="15">
    <source>
        <dbReference type="ARBA" id="ARBA00052254"/>
    </source>
</evidence>
<evidence type="ECO:0000256" key="5">
    <source>
        <dbReference type="ARBA" id="ARBA00022692"/>
    </source>
</evidence>
<feature type="transmembrane region" description="Helical" evidence="21">
    <location>
        <begin position="433"/>
        <end position="450"/>
    </location>
</feature>
<keyword evidence="7" id="KW-0752">Steroid biosynthesis</keyword>
<evidence type="ECO:0000256" key="2">
    <source>
        <dbReference type="ARBA" id="ARBA00005402"/>
    </source>
</evidence>
<dbReference type="FunFam" id="1.20.120.1630:FF:000009">
    <property type="entry name" value="C-14 sterol reductase"/>
    <property type="match status" value="1"/>
</dbReference>
<feature type="compositionally biased region" description="Acidic residues" evidence="20">
    <location>
        <begin position="88"/>
        <end position="114"/>
    </location>
</feature>
<sequence>MATRRLPRNKTPLDGLRETPSVTSSSRDRTPDVVDDATRPVSRRNGRRGSQVSTASSTGRRSRAGSVASSVSKKSSRAGTPGSAITGDSEDDDDEEEDDEEDDGEEDEDEDSEEDVVYVKENGMSHQPTSSSSSHFEFLGPHGTILVVLAVPITAFTLQLLNDPVKGFPPPSFYTSPFATLKDRFVESTIFNITSFLIVWAWLAFQAALHGFLPGTYAKGNPVPATGQRLEYKINAFSCLVATYLALYVLFSARGVEPFLWVADNMLPLATATSTIALTASVLLYALSHRIPEDPVHNPVITAAGGDTGYPLYDFWMGRELNPRLFGWFDLKYFCELRPGIIGWTVLNLCLAIKQHHIFGSVSDGMLLVVLFQGYYAIDGLWNERAILTTMDITTDGFGMMLCFGDLVWVPFTFSLQALYLATNPASLSRTSILAIVLLELFGMYIFRAANSEKDAFRTDPSHPSVQHLEYINTQRGTRLLVSGWWGLARHINYFGDWLMGLAWCLTTGFASPIPYFYALYFAILLVHRDRRDEAVCRAKYGADWDVYTATVPYRFIPGLW</sequence>
<comment type="pathway">
    <text evidence="16">Steroid biosynthesis; zymosterol biosynthesis; zymosterol from lanosterol: step 2/6.</text>
</comment>
<keyword evidence="5 21" id="KW-0812">Transmembrane</keyword>
<keyword evidence="9" id="KW-0560">Oxidoreductase</keyword>
<feature type="transmembrane region" description="Helical" evidence="21">
    <location>
        <begin position="398"/>
        <end position="421"/>
    </location>
</feature>
<feature type="compositionally biased region" description="Basic and acidic residues" evidence="20">
    <location>
        <begin position="26"/>
        <end position="38"/>
    </location>
</feature>
<protein>
    <recommendedName>
        <fullName evidence="17">Delta(14)-sterol reductase ERG24</fullName>
        <ecNumber evidence="3">1.3.1.70</ecNumber>
    </recommendedName>
    <alternativeName>
        <fullName evidence="19">C-14 sterol reductase ERG24</fullName>
    </alternativeName>
    <alternativeName>
        <fullName evidence="18">Sterol C14-reductase ERG24</fullName>
    </alternativeName>
</protein>
<keyword evidence="6" id="KW-0521">NADP</keyword>
<dbReference type="PROSITE" id="PS01018">
    <property type="entry name" value="STEROL_REDUCT_2"/>
    <property type="match status" value="1"/>
</dbReference>
<feature type="transmembrane region" description="Helical" evidence="21">
    <location>
        <begin position="190"/>
        <end position="213"/>
    </location>
</feature>
<evidence type="ECO:0000256" key="14">
    <source>
        <dbReference type="ARBA" id="ARBA00023221"/>
    </source>
</evidence>
<evidence type="ECO:0000256" key="11">
    <source>
        <dbReference type="ARBA" id="ARBA00023098"/>
    </source>
</evidence>
<evidence type="ECO:0000256" key="8">
    <source>
        <dbReference type="ARBA" id="ARBA00022989"/>
    </source>
</evidence>
<evidence type="ECO:0000313" key="23">
    <source>
        <dbReference type="Proteomes" id="UP000318582"/>
    </source>
</evidence>
<keyword evidence="4" id="KW-0444">Lipid biosynthesis</keyword>
<feature type="transmembrane region" description="Helical" evidence="21">
    <location>
        <begin position="234"/>
        <end position="254"/>
    </location>
</feature>
<feature type="transmembrane region" description="Helical" evidence="21">
    <location>
        <begin position="266"/>
        <end position="287"/>
    </location>
</feature>
<evidence type="ECO:0000313" key="22">
    <source>
        <dbReference type="EMBL" id="TPX59072.1"/>
    </source>
</evidence>
<dbReference type="EC" id="1.3.1.70" evidence="3"/>
<comment type="similarity">
    <text evidence="2">Belongs to the ERG4/ERG24 family.</text>
</comment>
<comment type="catalytic activity">
    <reaction evidence="15">
        <text>4,4-dimethyl-5alpha-cholesta-8,24-dien-3beta-ol + NADP(+) = 4,4-dimethyl-5alpha-cholesta-8,14,24-trien-3beta-ol + NADPH + H(+)</text>
        <dbReference type="Rhea" id="RHEA:18561"/>
        <dbReference type="ChEBI" id="CHEBI:15378"/>
        <dbReference type="ChEBI" id="CHEBI:17813"/>
        <dbReference type="ChEBI" id="CHEBI:18364"/>
        <dbReference type="ChEBI" id="CHEBI:57783"/>
        <dbReference type="ChEBI" id="CHEBI:58349"/>
        <dbReference type="EC" id="1.3.1.70"/>
    </reaction>
    <physiologicalReaction direction="right-to-left" evidence="15">
        <dbReference type="Rhea" id="RHEA:18563"/>
    </physiologicalReaction>
</comment>
<feature type="compositionally biased region" description="Low complexity" evidence="20">
    <location>
        <begin position="52"/>
        <end position="80"/>
    </location>
</feature>
<comment type="caution">
    <text evidence="22">The sequence shown here is derived from an EMBL/GenBank/DDBJ whole genome shotgun (WGS) entry which is preliminary data.</text>
</comment>
<dbReference type="InterPro" id="IPR001171">
    <property type="entry name" value="ERG24_DHCR-like"/>
</dbReference>
<dbReference type="GO" id="GO:0050613">
    <property type="term" value="F:Delta14-sterol reductase activity"/>
    <property type="evidence" value="ECO:0007669"/>
    <property type="project" value="UniProtKB-EC"/>
</dbReference>
<feature type="region of interest" description="Disordered" evidence="20">
    <location>
        <begin position="1"/>
        <end position="114"/>
    </location>
</feature>
<evidence type="ECO:0000256" key="13">
    <source>
        <dbReference type="ARBA" id="ARBA00023166"/>
    </source>
</evidence>
<dbReference type="AlphaFoldDB" id="A0A507E5E0"/>
<proteinExistence type="inferred from homology"/>
<dbReference type="STRING" id="109895.A0A507E5E0"/>
<dbReference type="Gene3D" id="1.20.120.1630">
    <property type="match status" value="1"/>
</dbReference>
<evidence type="ECO:0000256" key="21">
    <source>
        <dbReference type="SAM" id="Phobius"/>
    </source>
</evidence>
<organism evidence="22 23">
    <name type="scientific">Powellomyces hirtus</name>
    <dbReference type="NCBI Taxonomy" id="109895"/>
    <lineage>
        <taxon>Eukaryota</taxon>
        <taxon>Fungi</taxon>
        <taxon>Fungi incertae sedis</taxon>
        <taxon>Chytridiomycota</taxon>
        <taxon>Chytridiomycota incertae sedis</taxon>
        <taxon>Chytridiomycetes</taxon>
        <taxon>Spizellomycetales</taxon>
        <taxon>Powellomycetaceae</taxon>
        <taxon>Powellomyces</taxon>
    </lineage>
</organism>
<evidence type="ECO:0000256" key="9">
    <source>
        <dbReference type="ARBA" id="ARBA00023002"/>
    </source>
</evidence>
<name>A0A507E5E0_9FUNG</name>
<evidence type="ECO:0000256" key="20">
    <source>
        <dbReference type="SAM" id="MobiDB-lite"/>
    </source>
</evidence>
<evidence type="ECO:0000256" key="7">
    <source>
        <dbReference type="ARBA" id="ARBA00022955"/>
    </source>
</evidence>
<dbReference type="PANTHER" id="PTHR21257:SF52">
    <property type="entry name" value="DELTA(14)-STEROL REDUCTASE TM7SF2"/>
    <property type="match status" value="1"/>
</dbReference>
<dbReference type="GO" id="GO:0005789">
    <property type="term" value="C:endoplasmic reticulum membrane"/>
    <property type="evidence" value="ECO:0007669"/>
    <property type="project" value="TreeGrafter"/>
</dbReference>
<dbReference type="InterPro" id="IPR018083">
    <property type="entry name" value="Sterol_reductase_CS"/>
</dbReference>
<keyword evidence="23" id="KW-1185">Reference proteome</keyword>
<evidence type="ECO:0000256" key="6">
    <source>
        <dbReference type="ARBA" id="ARBA00022857"/>
    </source>
</evidence>
<evidence type="ECO:0000256" key="10">
    <source>
        <dbReference type="ARBA" id="ARBA00023011"/>
    </source>
</evidence>
<feature type="transmembrane region" description="Helical" evidence="21">
    <location>
        <begin position="498"/>
        <end position="524"/>
    </location>
</feature>
<dbReference type="Proteomes" id="UP000318582">
    <property type="component" value="Unassembled WGS sequence"/>
</dbReference>
<evidence type="ECO:0000256" key="1">
    <source>
        <dbReference type="ARBA" id="ARBA00004141"/>
    </source>
</evidence>
<keyword evidence="13" id="KW-1207">Sterol metabolism</keyword>
<feature type="transmembrane region" description="Helical" evidence="21">
    <location>
        <begin position="143"/>
        <end position="161"/>
    </location>
</feature>
<evidence type="ECO:0000256" key="18">
    <source>
        <dbReference type="ARBA" id="ARBA00077841"/>
    </source>
</evidence>
<evidence type="ECO:0000256" key="4">
    <source>
        <dbReference type="ARBA" id="ARBA00022516"/>
    </source>
</evidence>
<dbReference type="EMBL" id="QEAQ01000029">
    <property type="protein sequence ID" value="TPX59072.1"/>
    <property type="molecule type" value="Genomic_DNA"/>
</dbReference>
<keyword evidence="11" id="KW-0443">Lipid metabolism</keyword>
<evidence type="ECO:0000256" key="19">
    <source>
        <dbReference type="ARBA" id="ARBA00083315"/>
    </source>
</evidence>
<dbReference type="GO" id="GO:0006696">
    <property type="term" value="P:ergosterol biosynthetic process"/>
    <property type="evidence" value="ECO:0007669"/>
    <property type="project" value="TreeGrafter"/>
</dbReference>
<evidence type="ECO:0000256" key="17">
    <source>
        <dbReference type="ARBA" id="ARBA00074394"/>
    </source>
</evidence>
<gene>
    <name evidence="22" type="ORF">PhCBS80983_g02744</name>
</gene>
<evidence type="ECO:0000256" key="12">
    <source>
        <dbReference type="ARBA" id="ARBA00023136"/>
    </source>
</evidence>
<dbReference type="Pfam" id="PF01222">
    <property type="entry name" value="ERG4_ERG24"/>
    <property type="match status" value="1"/>
</dbReference>
<reference evidence="22 23" key="1">
    <citation type="journal article" date="2019" name="Sci. Rep.">
        <title>Comparative genomics of chytrid fungi reveal insights into the obligate biotrophic and pathogenic lifestyle of Synchytrium endobioticum.</title>
        <authorList>
            <person name="van de Vossenberg B.T.L.H."/>
            <person name="Warris S."/>
            <person name="Nguyen H.D.T."/>
            <person name="van Gent-Pelzer M.P.E."/>
            <person name="Joly D.L."/>
            <person name="van de Geest H.C."/>
            <person name="Bonants P.J.M."/>
            <person name="Smith D.S."/>
            <person name="Levesque C.A."/>
            <person name="van der Lee T.A.J."/>
        </authorList>
    </citation>
    <scope>NUCLEOTIDE SEQUENCE [LARGE SCALE GENOMIC DNA]</scope>
    <source>
        <strain evidence="22 23">CBS 809.83</strain>
    </source>
</reference>
<evidence type="ECO:0000256" key="16">
    <source>
        <dbReference type="ARBA" id="ARBA00060638"/>
    </source>
</evidence>
<dbReference type="PROSITE" id="PS01017">
    <property type="entry name" value="STEROL_REDUCT_1"/>
    <property type="match status" value="1"/>
</dbReference>
<accession>A0A507E5E0</accession>
<dbReference type="PANTHER" id="PTHR21257">
    <property type="entry name" value="DELTA(14)-STEROL REDUCTASE"/>
    <property type="match status" value="1"/>
</dbReference>
<keyword evidence="8 21" id="KW-1133">Transmembrane helix</keyword>
<keyword evidence="12 21" id="KW-0472">Membrane</keyword>